<dbReference type="EMBL" id="GL833137">
    <property type="protein sequence ID" value="EGB06063.1"/>
    <property type="molecule type" value="Genomic_DNA"/>
</dbReference>
<evidence type="ECO:0000259" key="2">
    <source>
        <dbReference type="PROSITE" id="PS50042"/>
    </source>
</evidence>
<dbReference type="PROSITE" id="PS50042">
    <property type="entry name" value="CNMP_BINDING_3"/>
    <property type="match status" value="1"/>
</dbReference>
<dbReference type="InterPro" id="IPR051413">
    <property type="entry name" value="K/Na_HCN_channel"/>
</dbReference>
<dbReference type="RefSeq" id="XP_009039317.1">
    <property type="nucleotide sequence ID" value="XM_009041069.1"/>
</dbReference>
<evidence type="ECO:0000256" key="1">
    <source>
        <dbReference type="SAM" id="MobiDB-lite"/>
    </source>
</evidence>
<dbReference type="OMA" id="RRVCEYY"/>
<dbReference type="PANTHER" id="PTHR45689:SF5">
    <property type="entry name" value="I[[H]] CHANNEL, ISOFORM E"/>
    <property type="match status" value="1"/>
</dbReference>
<accession>F0YFQ8</accession>
<dbReference type="GO" id="GO:0003254">
    <property type="term" value="P:regulation of membrane depolarization"/>
    <property type="evidence" value="ECO:0007669"/>
    <property type="project" value="TreeGrafter"/>
</dbReference>
<dbReference type="CDD" id="cd00038">
    <property type="entry name" value="CAP_ED"/>
    <property type="match status" value="1"/>
</dbReference>
<sequence>MHLPRDLRRRVCEYYRHVWHLDRGSLLGDGRGAPAGGAGAAPKGGGFLGDLSPALRNEVKMHLFAEMLRANPLFQSPRVQACAGLVEAVVERLFTTVYLPGDTILRKGETSPWMGFIGTGGRVAVVLPPADETQQPKTLKILHEGDIIGELGLIFSARRSTDVRALVCVRVHVLSRDAFNAIKAQYPAEGDLLETEIANSLVKRGRMSEADVLKLTKKRTKRRSRRKRDDGDRRWSA</sequence>
<reference evidence="3 4" key="1">
    <citation type="journal article" date="2011" name="Proc. Natl. Acad. Sci. U.S.A.">
        <title>Niche of harmful alga Aureococcus anophagefferens revealed through ecogenomics.</title>
        <authorList>
            <person name="Gobler C.J."/>
            <person name="Berry D.L."/>
            <person name="Dyhrman S.T."/>
            <person name="Wilhelm S.W."/>
            <person name="Salamov A."/>
            <person name="Lobanov A.V."/>
            <person name="Zhang Y."/>
            <person name="Collier J.L."/>
            <person name="Wurch L.L."/>
            <person name="Kustka A.B."/>
            <person name="Dill B.D."/>
            <person name="Shah M."/>
            <person name="VerBerkmoes N.C."/>
            <person name="Kuo A."/>
            <person name="Terry A."/>
            <person name="Pangilinan J."/>
            <person name="Lindquist E.A."/>
            <person name="Lucas S."/>
            <person name="Paulsen I.T."/>
            <person name="Hattenrath-Lehmann T.K."/>
            <person name="Talmage S.C."/>
            <person name="Walker E.A."/>
            <person name="Koch F."/>
            <person name="Burson A.M."/>
            <person name="Marcoval M.A."/>
            <person name="Tang Y.Z."/>
            <person name="Lecleir G.R."/>
            <person name="Coyne K.J."/>
            <person name="Berg G.M."/>
            <person name="Bertrand E.M."/>
            <person name="Saito M.A."/>
            <person name="Gladyshev V.N."/>
            <person name="Grigoriev I.V."/>
        </authorList>
    </citation>
    <scope>NUCLEOTIDE SEQUENCE [LARGE SCALE GENOMIC DNA]</scope>
    <source>
        <strain evidence="4">CCMP 1984</strain>
    </source>
</reference>
<dbReference type="InterPro" id="IPR014710">
    <property type="entry name" value="RmlC-like_jellyroll"/>
</dbReference>
<gene>
    <name evidence="3" type="ORF">AURANDRAFT_29989</name>
</gene>
<dbReference type="Gene3D" id="2.60.120.10">
    <property type="entry name" value="Jelly Rolls"/>
    <property type="match status" value="1"/>
</dbReference>
<dbReference type="GO" id="GO:0035725">
    <property type="term" value="P:sodium ion transmembrane transport"/>
    <property type="evidence" value="ECO:0007669"/>
    <property type="project" value="TreeGrafter"/>
</dbReference>
<dbReference type="OrthoDB" id="2021138at2759"/>
<keyword evidence="4" id="KW-1185">Reference proteome</keyword>
<dbReference type="GeneID" id="20220815"/>
<organism evidence="4">
    <name type="scientific">Aureococcus anophagefferens</name>
    <name type="common">Harmful bloom alga</name>
    <dbReference type="NCBI Taxonomy" id="44056"/>
    <lineage>
        <taxon>Eukaryota</taxon>
        <taxon>Sar</taxon>
        <taxon>Stramenopiles</taxon>
        <taxon>Ochrophyta</taxon>
        <taxon>Pelagophyceae</taxon>
        <taxon>Pelagomonadales</taxon>
        <taxon>Pelagomonadaceae</taxon>
        <taxon>Aureococcus</taxon>
    </lineage>
</organism>
<feature type="compositionally biased region" description="Basic residues" evidence="1">
    <location>
        <begin position="216"/>
        <end position="226"/>
    </location>
</feature>
<feature type="region of interest" description="Disordered" evidence="1">
    <location>
        <begin position="216"/>
        <end position="237"/>
    </location>
</feature>
<dbReference type="PANTHER" id="PTHR45689">
    <property type="entry name" value="I[[H]] CHANNEL, ISOFORM E"/>
    <property type="match status" value="1"/>
</dbReference>
<dbReference type="KEGG" id="aaf:AURANDRAFT_29989"/>
<dbReference type="SMART" id="SM00100">
    <property type="entry name" value="cNMP"/>
    <property type="match status" value="1"/>
</dbReference>
<name>F0YFQ8_AURAN</name>
<evidence type="ECO:0000313" key="4">
    <source>
        <dbReference type="Proteomes" id="UP000002729"/>
    </source>
</evidence>
<dbReference type="Proteomes" id="UP000002729">
    <property type="component" value="Unassembled WGS sequence"/>
</dbReference>
<dbReference type="GO" id="GO:0098855">
    <property type="term" value="C:HCN channel complex"/>
    <property type="evidence" value="ECO:0007669"/>
    <property type="project" value="TreeGrafter"/>
</dbReference>
<dbReference type="GO" id="GO:0005249">
    <property type="term" value="F:voltage-gated potassium channel activity"/>
    <property type="evidence" value="ECO:0007669"/>
    <property type="project" value="TreeGrafter"/>
</dbReference>
<dbReference type="Pfam" id="PF00027">
    <property type="entry name" value="cNMP_binding"/>
    <property type="match status" value="1"/>
</dbReference>
<proteinExistence type="predicted"/>
<dbReference type="InParanoid" id="F0YFQ8"/>
<evidence type="ECO:0000313" key="3">
    <source>
        <dbReference type="EMBL" id="EGB06063.1"/>
    </source>
</evidence>
<feature type="domain" description="Cyclic nucleotide-binding" evidence="2">
    <location>
        <begin position="73"/>
        <end position="182"/>
    </location>
</feature>
<dbReference type="InterPro" id="IPR018490">
    <property type="entry name" value="cNMP-bd_dom_sf"/>
</dbReference>
<dbReference type="AlphaFoldDB" id="F0YFQ8"/>
<feature type="compositionally biased region" description="Basic and acidic residues" evidence="1">
    <location>
        <begin position="227"/>
        <end position="237"/>
    </location>
</feature>
<dbReference type="SUPFAM" id="SSF51206">
    <property type="entry name" value="cAMP-binding domain-like"/>
    <property type="match status" value="1"/>
</dbReference>
<dbReference type="InterPro" id="IPR000595">
    <property type="entry name" value="cNMP-bd_dom"/>
</dbReference>
<protein>
    <recommendedName>
        <fullName evidence="2">Cyclic nucleotide-binding domain-containing protein</fullName>
    </recommendedName>
</protein>
<dbReference type="eggNOG" id="KOG0498">
    <property type="taxonomic scope" value="Eukaryota"/>
</dbReference>